<proteinExistence type="predicted"/>
<dbReference type="VEuPathDB" id="FungiDB:DD237_005009"/>
<evidence type="ECO:0000313" key="5">
    <source>
        <dbReference type="Proteomes" id="UP000286097"/>
    </source>
</evidence>
<feature type="region of interest" description="Disordered" evidence="1">
    <location>
        <begin position="1"/>
        <end position="28"/>
    </location>
</feature>
<accession>A0A3M6VIQ3</accession>
<dbReference type="AlphaFoldDB" id="A0A3M6VIQ3"/>
<dbReference type="Proteomes" id="UP000286097">
    <property type="component" value="Unassembled WGS sequence"/>
</dbReference>
<reference evidence="4 5" key="1">
    <citation type="submission" date="2018-06" db="EMBL/GenBank/DDBJ databases">
        <title>Comparative genomics of downy mildews reveals potential adaptations to biotrophy.</title>
        <authorList>
            <person name="Fletcher K."/>
            <person name="Klosterman S.J."/>
            <person name="Derevnina L."/>
            <person name="Martin F."/>
            <person name="Koike S."/>
            <person name="Reyes Chin-Wo S."/>
            <person name="Mou B."/>
            <person name="Michelmore R."/>
        </authorList>
    </citation>
    <scope>NUCLEOTIDE SEQUENCE [LARGE SCALE GENOMIC DNA]</scope>
    <source>
        <strain evidence="3 5">R13</strain>
        <strain evidence="2 4">R14</strain>
    </source>
</reference>
<organism evidence="2 4">
    <name type="scientific">Peronospora effusa</name>
    <dbReference type="NCBI Taxonomy" id="542832"/>
    <lineage>
        <taxon>Eukaryota</taxon>
        <taxon>Sar</taxon>
        <taxon>Stramenopiles</taxon>
        <taxon>Oomycota</taxon>
        <taxon>Peronosporomycetes</taxon>
        <taxon>Peronosporales</taxon>
        <taxon>Peronosporaceae</taxon>
        <taxon>Peronospora</taxon>
    </lineage>
</organism>
<name>A0A3M6VIQ3_9STRA</name>
<comment type="caution">
    <text evidence="2">The sequence shown here is derived from an EMBL/GenBank/DDBJ whole genome shotgun (WGS) entry which is preliminary data.</text>
</comment>
<evidence type="ECO:0000313" key="3">
    <source>
        <dbReference type="EMBL" id="RQM14980.1"/>
    </source>
</evidence>
<gene>
    <name evidence="3" type="ORF">DD237_005009</name>
    <name evidence="2" type="ORF">DD238_004597</name>
</gene>
<dbReference type="EMBL" id="QLLG01000199">
    <property type="protein sequence ID" value="RMX66539.1"/>
    <property type="molecule type" value="Genomic_DNA"/>
</dbReference>
<evidence type="ECO:0000313" key="4">
    <source>
        <dbReference type="Proteomes" id="UP000282087"/>
    </source>
</evidence>
<evidence type="ECO:0000256" key="1">
    <source>
        <dbReference type="SAM" id="MobiDB-lite"/>
    </source>
</evidence>
<feature type="compositionally biased region" description="Polar residues" evidence="1">
    <location>
        <begin position="1"/>
        <end position="11"/>
    </location>
</feature>
<sequence>MDNVDVSTSTLPVRRSEGDLQDQPNRFVSVRPDQDSKKVLYETKKWGITQYLHLEKQGFHVTAM</sequence>
<dbReference type="Proteomes" id="UP000282087">
    <property type="component" value="Unassembled WGS sequence"/>
</dbReference>
<keyword evidence="4" id="KW-1185">Reference proteome</keyword>
<evidence type="ECO:0000313" key="2">
    <source>
        <dbReference type="EMBL" id="RMX66539.1"/>
    </source>
</evidence>
<dbReference type="EMBL" id="QKXF01000177">
    <property type="protein sequence ID" value="RQM14980.1"/>
    <property type="molecule type" value="Genomic_DNA"/>
</dbReference>
<protein>
    <submittedName>
        <fullName evidence="2">Uncharacterized protein</fullName>
    </submittedName>
</protein>